<feature type="region of interest" description="Disordered" evidence="1">
    <location>
        <begin position="232"/>
        <end position="291"/>
    </location>
</feature>
<dbReference type="OrthoDB" id="2670729at2759"/>
<comment type="caution">
    <text evidence="2">The sequence shown here is derived from an EMBL/GenBank/DDBJ whole genome shotgun (WGS) entry which is preliminary data.</text>
</comment>
<proteinExistence type="predicted"/>
<protein>
    <recommendedName>
        <fullName evidence="4">Myb-like domain-containing protein</fullName>
    </recommendedName>
</protein>
<sequence length="303" mass="33759">MSAARATGEAVPHEAPHPDVISEQRKRGHDSIEDVPPAPQSAEKKPRKTKKAPAKTPAKQSKRKAAKVKVADEGKKALEELEDAVNWTNNETRILLDALLGPDSELYKELGANSRYAYRKVSEQKFSGKRSPESVRSRYERLRKLFTYILAFESMTGNGEGDPDVEELDEQIKNARAAGKDVGNLSGIMLKRWYTEGWYELFNNRLGEHPGLVRQHDFHSGTISDIVEIRSDEGAGGDGFESTDAEEKPARKKGNRVSKRQETPSSSKGVPAPRHKRKSSHTNMGSELADYLVSNAEYTSVNW</sequence>
<dbReference type="EMBL" id="JABBWE010000036">
    <property type="protein sequence ID" value="KAG1792522.1"/>
    <property type="molecule type" value="Genomic_DNA"/>
</dbReference>
<evidence type="ECO:0000313" key="2">
    <source>
        <dbReference type="EMBL" id="KAG1792522.1"/>
    </source>
</evidence>
<name>A0A9P7DH68_9AGAM</name>
<evidence type="ECO:0008006" key="4">
    <source>
        <dbReference type="Google" id="ProtNLM"/>
    </source>
</evidence>
<feature type="compositionally biased region" description="Basic and acidic residues" evidence="1">
    <location>
        <begin position="11"/>
        <end position="32"/>
    </location>
</feature>
<dbReference type="AlphaFoldDB" id="A0A9P7DH68"/>
<organism evidence="2 3">
    <name type="scientific">Suillus plorans</name>
    <dbReference type="NCBI Taxonomy" id="116603"/>
    <lineage>
        <taxon>Eukaryota</taxon>
        <taxon>Fungi</taxon>
        <taxon>Dikarya</taxon>
        <taxon>Basidiomycota</taxon>
        <taxon>Agaricomycotina</taxon>
        <taxon>Agaricomycetes</taxon>
        <taxon>Agaricomycetidae</taxon>
        <taxon>Boletales</taxon>
        <taxon>Suillineae</taxon>
        <taxon>Suillaceae</taxon>
        <taxon>Suillus</taxon>
    </lineage>
</organism>
<dbReference type="GeneID" id="64600554"/>
<dbReference type="RefSeq" id="XP_041159135.1">
    <property type="nucleotide sequence ID" value="XM_041306790.1"/>
</dbReference>
<gene>
    <name evidence="2" type="ORF">HD556DRAFT_1444519</name>
</gene>
<dbReference type="Proteomes" id="UP000719766">
    <property type="component" value="Unassembled WGS sequence"/>
</dbReference>
<reference evidence="2" key="1">
    <citation type="journal article" date="2020" name="New Phytol.">
        <title>Comparative genomics reveals dynamic genome evolution in host specialist ectomycorrhizal fungi.</title>
        <authorList>
            <person name="Lofgren L.A."/>
            <person name="Nguyen N.H."/>
            <person name="Vilgalys R."/>
            <person name="Ruytinx J."/>
            <person name="Liao H.L."/>
            <person name="Branco S."/>
            <person name="Kuo A."/>
            <person name="LaButti K."/>
            <person name="Lipzen A."/>
            <person name="Andreopoulos W."/>
            <person name="Pangilinan J."/>
            <person name="Riley R."/>
            <person name="Hundley H."/>
            <person name="Na H."/>
            <person name="Barry K."/>
            <person name="Grigoriev I.V."/>
            <person name="Stajich J.E."/>
            <person name="Kennedy P.G."/>
        </authorList>
    </citation>
    <scope>NUCLEOTIDE SEQUENCE</scope>
    <source>
        <strain evidence="2">S12</strain>
    </source>
</reference>
<accession>A0A9P7DH68</accession>
<evidence type="ECO:0000313" key="3">
    <source>
        <dbReference type="Proteomes" id="UP000719766"/>
    </source>
</evidence>
<keyword evidence="3" id="KW-1185">Reference proteome</keyword>
<feature type="region of interest" description="Disordered" evidence="1">
    <location>
        <begin position="1"/>
        <end position="71"/>
    </location>
</feature>
<evidence type="ECO:0000256" key="1">
    <source>
        <dbReference type="SAM" id="MobiDB-lite"/>
    </source>
</evidence>